<dbReference type="InterPro" id="IPR002477">
    <property type="entry name" value="Peptidoglycan-bd-like"/>
</dbReference>
<keyword evidence="5" id="KW-0862">Zinc</keyword>
<evidence type="ECO:0000259" key="6">
    <source>
        <dbReference type="Pfam" id="PF00413"/>
    </source>
</evidence>
<evidence type="ECO:0000256" key="5">
    <source>
        <dbReference type="ARBA" id="ARBA00022833"/>
    </source>
</evidence>
<protein>
    <recommendedName>
        <fullName evidence="10">Peptidase metallopeptidase domain-containing protein</fullName>
    </recommendedName>
</protein>
<dbReference type="HOGENOM" id="CLU_1878745_0_0_1"/>
<evidence type="ECO:0000256" key="1">
    <source>
        <dbReference type="ARBA" id="ARBA00009614"/>
    </source>
</evidence>
<dbReference type="eggNOG" id="KOG1565">
    <property type="taxonomic scope" value="Eukaryota"/>
</dbReference>
<organism evidence="8">
    <name type="scientific">Oryza meridionalis</name>
    <dbReference type="NCBI Taxonomy" id="40149"/>
    <lineage>
        <taxon>Eukaryota</taxon>
        <taxon>Viridiplantae</taxon>
        <taxon>Streptophyta</taxon>
        <taxon>Embryophyta</taxon>
        <taxon>Tracheophyta</taxon>
        <taxon>Spermatophyta</taxon>
        <taxon>Magnoliopsida</taxon>
        <taxon>Liliopsida</taxon>
        <taxon>Poales</taxon>
        <taxon>Poaceae</taxon>
        <taxon>BOP clade</taxon>
        <taxon>Oryzoideae</taxon>
        <taxon>Oryzeae</taxon>
        <taxon>Oryzinae</taxon>
        <taxon>Oryza</taxon>
    </lineage>
</organism>
<dbReference type="GO" id="GO:0030198">
    <property type="term" value="P:extracellular matrix organization"/>
    <property type="evidence" value="ECO:0007669"/>
    <property type="project" value="TreeGrafter"/>
</dbReference>
<keyword evidence="2" id="KW-0645">Protease</keyword>
<dbReference type="InterPro" id="IPR036366">
    <property type="entry name" value="PGBDSf"/>
</dbReference>
<comment type="similarity">
    <text evidence="1">Belongs to the peptidase M10A family. Matrix metalloproteinases (MMPs) subfamily.</text>
</comment>
<name>A0A0E0ESB1_9ORYZ</name>
<feature type="domain" description="Peptidase M10 metallopeptidase" evidence="6">
    <location>
        <begin position="71"/>
        <end position="130"/>
    </location>
</feature>
<dbReference type="PANTHER" id="PTHR10201">
    <property type="entry name" value="MATRIX METALLOPROTEINASE"/>
    <property type="match status" value="1"/>
</dbReference>
<proteinExistence type="inferred from homology"/>
<dbReference type="STRING" id="40149.A0A0E0ESB1"/>
<evidence type="ECO:0000313" key="8">
    <source>
        <dbReference type="EnsemblPlants" id="OMERI09G08350.1"/>
    </source>
</evidence>
<dbReference type="GO" id="GO:0006508">
    <property type="term" value="P:proteolysis"/>
    <property type="evidence" value="ECO:0007669"/>
    <property type="project" value="UniProtKB-KW"/>
</dbReference>
<dbReference type="PANTHER" id="PTHR10201:SF321">
    <property type="entry name" value="METALLOENDOPROTEINASE 4-MMP"/>
    <property type="match status" value="1"/>
</dbReference>
<dbReference type="GO" id="GO:0031012">
    <property type="term" value="C:extracellular matrix"/>
    <property type="evidence" value="ECO:0007669"/>
    <property type="project" value="InterPro"/>
</dbReference>
<evidence type="ECO:0000256" key="4">
    <source>
        <dbReference type="ARBA" id="ARBA00022801"/>
    </source>
</evidence>
<dbReference type="InterPro" id="IPR001818">
    <property type="entry name" value="Pept_M10_metallopeptidase"/>
</dbReference>
<dbReference type="Proteomes" id="UP000008021">
    <property type="component" value="Chromosome 9"/>
</dbReference>
<accession>A0A0E0ESB1</accession>
<dbReference type="EnsemblPlants" id="OMERI09G08350.1">
    <property type="protein sequence ID" value="OMERI09G08350.1"/>
    <property type="gene ID" value="OMERI09G08350"/>
</dbReference>
<evidence type="ECO:0000256" key="2">
    <source>
        <dbReference type="ARBA" id="ARBA00022670"/>
    </source>
</evidence>
<reference evidence="8" key="2">
    <citation type="submission" date="2018-05" db="EMBL/GenBank/DDBJ databases">
        <title>OmerRS3 (Oryza meridionalis Reference Sequence Version 3).</title>
        <authorList>
            <person name="Zhang J."/>
            <person name="Kudrna D."/>
            <person name="Lee S."/>
            <person name="Talag J."/>
            <person name="Welchert J."/>
            <person name="Wing R.A."/>
        </authorList>
    </citation>
    <scope>NUCLEOTIDE SEQUENCE [LARGE SCALE GENOMIC DNA]</scope>
    <source>
        <strain evidence="8">cv. OR44</strain>
    </source>
</reference>
<dbReference type="GO" id="GO:0004222">
    <property type="term" value="F:metalloendopeptidase activity"/>
    <property type="evidence" value="ECO:0007669"/>
    <property type="project" value="InterPro"/>
</dbReference>
<keyword evidence="9" id="KW-1185">Reference proteome</keyword>
<dbReference type="AlphaFoldDB" id="A0A0E0ESB1"/>
<dbReference type="Gramene" id="OMERI09G08350.1">
    <property type="protein sequence ID" value="OMERI09G08350.1"/>
    <property type="gene ID" value="OMERI09G08350"/>
</dbReference>
<keyword evidence="3" id="KW-0479">Metal-binding</keyword>
<dbReference type="Pfam" id="PF01471">
    <property type="entry name" value="PG_binding_1"/>
    <property type="match status" value="1"/>
</dbReference>
<dbReference type="MEROPS" id="M10.A04"/>
<dbReference type="GO" id="GO:0030574">
    <property type="term" value="P:collagen catabolic process"/>
    <property type="evidence" value="ECO:0007669"/>
    <property type="project" value="TreeGrafter"/>
</dbReference>
<evidence type="ECO:0000256" key="3">
    <source>
        <dbReference type="ARBA" id="ARBA00022723"/>
    </source>
</evidence>
<reference evidence="8" key="1">
    <citation type="submission" date="2015-04" db="UniProtKB">
        <authorList>
            <consortium name="EnsemblPlants"/>
        </authorList>
    </citation>
    <scope>IDENTIFICATION</scope>
</reference>
<feature type="domain" description="Peptidoglycan binding-like" evidence="7">
    <location>
        <begin position="7"/>
        <end position="42"/>
    </location>
</feature>
<sequence>MAKPGRDTTDAFDEHLELAVMWYQTRFSLSVTGWLDNVTLDRIMLPCCGVGDDEEERRPVSVALSPGQGGAIPVGFVGTDNYEAADIKVCFYAGDHGDGVPFDGPLGILSHAFSAKNGRLHLDTSEHWVWWTSTST</sequence>
<evidence type="ECO:0008006" key="10">
    <source>
        <dbReference type="Google" id="ProtNLM"/>
    </source>
</evidence>
<dbReference type="Gene3D" id="1.10.101.10">
    <property type="entry name" value="PGBD-like superfamily/PGBD"/>
    <property type="match status" value="1"/>
</dbReference>
<dbReference type="InterPro" id="IPR036365">
    <property type="entry name" value="PGBD-like_sf"/>
</dbReference>
<dbReference type="Pfam" id="PF00413">
    <property type="entry name" value="Peptidase_M10"/>
    <property type="match status" value="1"/>
</dbReference>
<dbReference type="GO" id="GO:0008270">
    <property type="term" value="F:zinc ion binding"/>
    <property type="evidence" value="ECO:0007669"/>
    <property type="project" value="InterPro"/>
</dbReference>
<evidence type="ECO:0000313" key="9">
    <source>
        <dbReference type="Proteomes" id="UP000008021"/>
    </source>
</evidence>
<dbReference type="SUPFAM" id="SSF47090">
    <property type="entry name" value="PGBD-like"/>
    <property type="match status" value="1"/>
</dbReference>
<dbReference type="InterPro" id="IPR024079">
    <property type="entry name" value="MetalloPept_cat_dom_sf"/>
</dbReference>
<dbReference type="Gene3D" id="3.40.390.10">
    <property type="entry name" value="Collagenase (Catalytic Domain)"/>
    <property type="match status" value="1"/>
</dbReference>
<evidence type="ECO:0000259" key="7">
    <source>
        <dbReference type="Pfam" id="PF01471"/>
    </source>
</evidence>
<keyword evidence="4" id="KW-0378">Hydrolase</keyword>
<dbReference type="SUPFAM" id="SSF55486">
    <property type="entry name" value="Metalloproteases ('zincins'), catalytic domain"/>
    <property type="match status" value="1"/>
</dbReference>